<sequence>MNNVTNKEAKCDILDQGKQGLDLEWGKNECLTVRSLFAIFGIEDTSDMSLGIKKSELFEWSGFVIYVASEFVEWSKFIMDAIHVIEFREMVLCVLSVAR</sequence>
<keyword evidence="2" id="KW-1185">Reference proteome</keyword>
<keyword evidence="1" id="KW-0808">Transferase</keyword>
<dbReference type="Proteomes" id="UP000032142">
    <property type="component" value="Unassembled WGS sequence"/>
</dbReference>
<evidence type="ECO:0000313" key="1">
    <source>
        <dbReference type="EMBL" id="KHG23367.1"/>
    </source>
</evidence>
<reference evidence="2" key="1">
    <citation type="submission" date="2014-09" db="EMBL/GenBank/DDBJ databases">
        <authorList>
            <person name="Mudge J."/>
            <person name="Ramaraj T."/>
            <person name="Lindquist I.E."/>
            <person name="Bharti A.K."/>
            <person name="Sundararajan A."/>
            <person name="Cameron C.T."/>
            <person name="Woodward J.E."/>
            <person name="May G.D."/>
            <person name="Brubaker C."/>
            <person name="Broadhvest J."/>
            <person name="Wilkins T.A."/>
        </authorList>
    </citation>
    <scope>NUCLEOTIDE SEQUENCE</scope>
    <source>
        <strain evidence="2">cv. AKA8401</strain>
    </source>
</reference>
<proteinExistence type="predicted"/>
<name>A0A0B0PEK6_GOSAR</name>
<protein>
    <submittedName>
        <fullName evidence="1">RNA-directed RNA polymerase L</fullName>
    </submittedName>
</protein>
<dbReference type="GO" id="GO:0003968">
    <property type="term" value="F:RNA-directed RNA polymerase activity"/>
    <property type="evidence" value="ECO:0007669"/>
    <property type="project" value="UniProtKB-KW"/>
</dbReference>
<accession>A0A0B0PEK6</accession>
<keyword evidence="1" id="KW-0548">Nucleotidyltransferase</keyword>
<keyword evidence="1" id="KW-0696">RNA-directed RNA polymerase</keyword>
<gene>
    <name evidence="1" type="ORF">F383_00510</name>
</gene>
<organism evidence="1 2">
    <name type="scientific">Gossypium arboreum</name>
    <name type="common">Tree cotton</name>
    <name type="synonym">Gossypium nanking</name>
    <dbReference type="NCBI Taxonomy" id="29729"/>
    <lineage>
        <taxon>Eukaryota</taxon>
        <taxon>Viridiplantae</taxon>
        <taxon>Streptophyta</taxon>
        <taxon>Embryophyta</taxon>
        <taxon>Tracheophyta</taxon>
        <taxon>Spermatophyta</taxon>
        <taxon>Magnoliopsida</taxon>
        <taxon>eudicotyledons</taxon>
        <taxon>Gunneridae</taxon>
        <taxon>Pentapetalae</taxon>
        <taxon>rosids</taxon>
        <taxon>malvids</taxon>
        <taxon>Malvales</taxon>
        <taxon>Malvaceae</taxon>
        <taxon>Malvoideae</taxon>
        <taxon>Gossypium</taxon>
    </lineage>
</organism>
<evidence type="ECO:0000313" key="2">
    <source>
        <dbReference type="Proteomes" id="UP000032142"/>
    </source>
</evidence>
<dbReference type="AlphaFoldDB" id="A0A0B0PEK6"/>
<dbReference type="EMBL" id="KN424848">
    <property type="protein sequence ID" value="KHG23367.1"/>
    <property type="molecule type" value="Genomic_DNA"/>
</dbReference>